<evidence type="ECO:0000313" key="1">
    <source>
        <dbReference type="EMBL" id="KAI4869847.1"/>
    </source>
</evidence>
<name>A0ACB9ZE90_9PEZI</name>
<sequence>MIGVRSLNEVGNRSLKRRSTFYHVLDDHVFEKDVGRKRKITWNELGPSLTNSKKTAAYEEYLRAKWPCSDAMPEAFDPDKLEVIRRTWSESQDHNEIVKAYTEAAWAEEEKENHSVRRELLTKGSYFDHDDEGSVCDVYSQGNNPSCESISTGVSITESLLDSDELDGYDSEVTVGTASRASIISRRSVARVSLHSTRTPTPDAAETTSPFSVRSPSPVPVPAECPPECECQPRRRTGTGSKPPLSRSAFSTAGLPHPKNEYQGGRRRSETLTGYPRAPGYFPFQSGLRM</sequence>
<dbReference type="EMBL" id="MU393427">
    <property type="protein sequence ID" value="KAI4869847.1"/>
    <property type="molecule type" value="Genomic_DNA"/>
</dbReference>
<accession>A0ACB9ZE90</accession>
<evidence type="ECO:0000313" key="2">
    <source>
        <dbReference type="Proteomes" id="UP001497700"/>
    </source>
</evidence>
<reference evidence="1 2" key="1">
    <citation type="journal article" date="2022" name="New Phytol.">
        <title>Ecological generalism drives hyperdiversity of secondary metabolite gene clusters in xylarialean endophytes.</title>
        <authorList>
            <person name="Franco M.E.E."/>
            <person name="Wisecaver J.H."/>
            <person name="Arnold A.E."/>
            <person name="Ju Y.M."/>
            <person name="Slot J.C."/>
            <person name="Ahrendt S."/>
            <person name="Moore L.P."/>
            <person name="Eastman K.E."/>
            <person name="Scott K."/>
            <person name="Konkel Z."/>
            <person name="Mondo S.J."/>
            <person name="Kuo A."/>
            <person name="Hayes R.D."/>
            <person name="Haridas S."/>
            <person name="Andreopoulos B."/>
            <person name="Riley R."/>
            <person name="LaButti K."/>
            <person name="Pangilinan J."/>
            <person name="Lipzen A."/>
            <person name="Amirebrahimi M."/>
            <person name="Yan J."/>
            <person name="Adam C."/>
            <person name="Keymanesh K."/>
            <person name="Ng V."/>
            <person name="Louie K."/>
            <person name="Northen T."/>
            <person name="Drula E."/>
            <person name="Henrissat B."/>
            <person name="Hsieh H.M."/>
            <person name="Youens-Clark K."/>
            <person name="Lutzoni F."/>
            <person name="Miadlikowska J."/>
            <person name="Eastwood D.C."/>
            <person name="Hamelin R.C."/>
            <person name="Grigoriev I.V."/>
            <person name="U'Ren J.M."/>
        </authorList>
    </citation>
    <scope>NUCLEOTIDE SEQUENCE [LARGE SCALE GENOMIC DNA]</scope>
    <source>
        <strain evidence="1 2">CBS 119005</strain>
    </source>
</reference>
<organism evidence="1 2">
    <name type="scientific">Hypoxylon rubiginosum</name>
    <dbReference type="NCBI Taxonomy" id="110542"/>
    <lineage>
        <taxon>Eukaryota</taxon>
        <taxon>Fungi</taxon>
        <taxon>Dikarya</taxon>
        <taxon>Ascomycota</taxon>
        <taxon>Pezizomycotina</taxon>
        <taxon>Sordariomycetes</taxon>
        <taxon>Xylariomycetidae</taxon>
        <taxon>Xylariales</taxon>
        <taxon>Hypoxylaceae</taxon>
        <taxon>Hypoxylon</taxon>
    </lineage>
</organism>
<dbReference type="Proteomes" id="UP001497700">
    <property type="component" value="Unassembled WGS sequence"/>
</dbReference>
<proteinExistence type="predicted"/>
<comment type="caution">
    <text evidence="1">The sequence shown here is derived from an EMBL/GenBank/DDBJ whole genome shotgun (WGS) entry which is preliminary data.</text>
</comment>
<keyword evidence="2" id="KW-1185">Reference proteome</keyword>
<protein>
    <submittedName>
        <fullName evidence="1">Uncharacterized protein</fullName>
    </submittedName>
</protein>
<gene>
    <name evidence="1" type="ORF">F4820DRAFT_341911</name>
</gene>